<proteinExistence type="predicted"/>
<organism evidence="2 3">
    <name type="scientific">Chloracidobacterium validum</name>
    <dbReference type="NCBI Taxonomy" id="2821543"/>
    <lineage>
        <taxon>Bacteria</taxon>
        <taxon>Pseudomonadati</taxon>
        <taxon>Acidobacteriota</taxon>
        <taxon>Terriglobia</taxon>
        <taxon>Terriglobales</taxon>
        <taxon>Acidobacteriaceae</taxon>
        <taxon>Chloracidobacterium</taxon>
    </lineage>
</organism>
<dbReference type="InterPro" id="IPR017802">
    <property type="entry name" value="VWFA-rel_acidobac-type"/>
</dbReference>
<sequence length="352" mass="38470">MAGWAASTRDLLRSPTTTTRWQVALRCAVMAWWLLVGCTLDALAQERPGVPDDTLVTLRAQQVIVPFTVVDRSNRPVTDLAAEEVKLFEDGVEQEIVSLQPAPTLPITAALVLDCSGSMVRRLPLAKRATSGFLARLLRLPQDRAALLACQQDILLAQPLTGELSALQASLSTLDERLPSPLGRIAPFDPANVAPPGTALYAAIYAAIDTLLSSDTSDGRRRIVVVISDGFDSEGLVRLGEVIERAWRGGVSIYALGIGQPELNAADTSRTVNRAELERLCAATGGQAFFPRLDREFFTAFEQIDTDLRQCFVLAYTPTNESAAFRAIRIEISRHPDWKVRHRAGYYANANE</sequence>
<dbReference type="Pfam" id="PF13519">
    <property type="entry name" value="VWA_2"/>
    <property type="match status" value="1"/>
</dbReference>
<evidence type="ECO:0000313" key="2">
    <source>
        <dbReference type="EMBL" id="QUW02836.1"/>
    </source>
</evidence>
<gene>
    <name evidence="2" type="ORF">J8C06_10955</name>
</gene>
<protein>
    <submittedName>
        <fullName evidence="2">VWA domain-containing protein</fullName>
    </submittedName>
</protein>
<dbReference type="Gene3D" id="3.40.50.410">
    <property type="entry name" value="von Willebrand factor, type A domain"/>
    <property type="match status" value="1"/>
</dbReference>
<reference evidence="2 3" key="1">
    <citation type="submission" date="2021-03" db="EMBL/GenBank/DDBJ databases">
        <title>Genomic and phenotypic characterization of Chloracidobacterium isolates provides evidence for multiple species.</title>
        <authorList>
            <person name="Saini M.K."/>
            <person name="Costas A.M.G."/>
            <person name="Tank M."/>
            <person name="Bryant D.A."/>
        </authorList>
    </citation>
    <scope>NUCLEOTIDE SEQUENCE [LARGE SCALE GENOMIC DNA]</scope>
    <source>
        <strain evidence="2 3">BV2-C</strain>
    </source>
</reference>
<dbReference type="PROSITE" id="PS50234">
    <property type="entry name" value="VWFA"/>
    <property type="match status" value="1"/>
</dbReference>
<accession>A0ABX8B844</accession>
<dbReference type="InterPro" id="IPR036465">
    <property type="entry name" value="vWFA_dom_sf"/>
</dbReference>
<dbReference type="SMART" id="SM00327">
    <property type="entry name" value="VWA"/>
    <property type="match status" value="1"/>
</dbReference>
<dbReference type="RefSeq" id="WP_211428727.1">
    <property type="nucleotide sequence ID" value="NZ_CP072648.1"/>
</dbReference>
<evidence type="ECO:0000313" key="3">
    <source>
        <dbReference type="Proteomes" id="UP000676506"/>
    </source>
</evidence>
<dbReference type="Proteomes" id="UP000676506">
    <property type="component" value="Chromosome 1"/>
</dbReference>
<feature type="domain" description="VWFA" evidence="1">
    <location>
        <begin position="108"/>
        <end position="308"/>
    </location>
</feature>
<keyword evidence="3" id="KW-1185">Reference proteome</keyword>
<evidence type="ECO:0000259" key="1">
    <source>
        <dbReference type="PROSITE" id="PS50234"/>
    </source>
</evidence>
<dbReference type="SUPFAM" id="SSF53300">
    <property type="entry name" value="vWA-like"/>
    <property type="match status" value="1"/>
</dbReference>
<dbReference type="InterPro" id="IPR002035">
    <property type="entry name" value="VWF_A"/>
</dbReference>
<dbReference type="EMBL" id="CP072648">
    <property type="protein sequence ID" value="QUW02836.1"/>
    <property type="molecule type" value="Genomic_DNA"/>
</dbReference>
<dbReference type="NCBIfam" id="TIGR03436">
    <property type="entry name" value="acidobact_VWFA"/>
    <property type="match status" value="1"/>
</dbReference>
<name>A0ABX8B844_9BACT</name>